<dbReference type="Gene3D" id="1.10.260.40">
    <property type="entry name" value="lambda repressor-like DNA-binding domains"/>
    <property type="match status" value="1"/>
</dbReference>
<accession>A0ABW5DWX9</accession>
<dbReference type="SMART" id="SM00530">
    <property type="entry name" value="HTH_XRE"/>
    <property type="match status" value="1"/>
</dbReference>
<dbReference type="RefSeq" id="WP_379877534.1">
    <property type="nucleotide sequence ID" value="NZ_JBHUIP010000013.1"/>
</dbReference>
<reference evidence="3" key="1">
    <citation type="journal article" date="2019" name="Int. J. Syst. Evol. Microbiol.">
        <title>The Global Catalogue of Microorganisms (GCM) 10K type strain sequencing project: providing services to taxonomists for standard genome sequencing and annotation.</title>
        <authorList>
            <consortium name="The Broad Institute Genomics Platform"/>
            <consortium name="The Broad Institute Genome Sequencing Center for Infectious Disease"/>
            <person name="Wu L."/>
            <person name="Ma J."/>
        </authorList>
    </citation>
    <scope>NUCLEOTIDE SEQUENCE [LARGE SCALE GENOMIC DNA]</scope>
    <source>
        <strain evidence="3">CGMCC 1.19062</strain>
    </source>
</reference>
<keyword evidence="3" id="KW-1185">Reference proteome</keyword>
<evidence type="ECO:0000313" key="3">
    <source>
        <dbReference type="Proteomes" id="UP001597295"/>
    </source>
</evidence>
<comment type="caution">
    <text evidence="2">The sequence shown here is derived from an EMBL/GenBank/DDBJ whole genome shotgun (WGS) entry which is preliminary data.</text>
</comment>
<dbReference type="PROSITE" id="PS50943">
    <property type="entry name" value="HTH_CROC1"/>
    <property type="match status" value="1"/>
</dbReference>
<sequence>MTEMTIADYLDRALSETPGKSASELARIIGIKPNGISMMRTKKIPVPIKHLPIIADYLGVDLVVLMRLALGTLLGNEMPPETRQRIDTALSRICSAEEALLLEVMRARLGPESLTTLDDARRNRLVDSLLANL</sequence>
<organism evidence="2 3">
    <name type="scientific">Lacibacterium aquatile</name>
    <dbReference type="NCBI Taxonomy" id="1168082"/>
    <lineage>
        <taxon>Bacteria</taxon>
        <taxon>Pseudomonadati</taxon>
        <taxon>Pseudomonadota</taxon>
        <taxon>Alphaproteobacteria</taxon>
        <taxon>Rhodospirillales</taxon>
        <taxon>Rhodospirillaceae</taxon>
    </lineage>
</organism>
<dbReference type="EMBL" id="JBHUIP010000013">
    <property type="protein sequence ID" value="MFD2264451.1"/>
    <property type="molecule type" value="Genomic_DNA"/>
</dbReference>
<evidence type="ECO:0000313" key="2">
    <source>
        <dbReference type="EMBL" id="MFD2264451.1"/>
    </source>
</evidence>
<proteinExistence type="predicted"/>
<protein>
    <submittedName>
        <fullName evidence="2">Helix-turn-helix domain-containing protein</fullName>
    </submittedName>
</protein>
<feature type="domain" description="HTH cro/C1-type" evidence="1">
    <location>
        <begin position="19"/>
        <end position="65"/>
    </location>
</feature>
<dbReference type="SUPFAM" id="SSF47413">
    <property type="entry name" value="lambda repressor-like DNA-binding domains"/>
    <property type="match status" value="1"/>
</dbReference>
<dbReference type="InterPro" id="IPR001387">
    <property type="entry name" value="Cro/C1-type_HTH"/>
</dbReference>
<dbReference type="InterPro" id="IPR010982">
    <property type="entry name" value="Lambda_DNA-bd_dom_sf"/>
</dbReference>
<name>A0ABW5DWX9_9PROT</name>
<gene>
    <name evidence="2" type="ORF">ACFSM5_16220</name>
</gene>
<dbReference type="Proteomes" id="UP001597295">
    <property type="component" value="Unassembled WGS sequence"/>
</dbReference>
<evidence type="ECO:0000259" key="1">
    <source>
        <dbReference type="PROSITE" id="PS50943"/>
    </source>
</evidence>
<dbReference type="CDD" id="cd00093">
    <property type="entry name" value="HTH_XRE"/>
    <property type="match status" value="1"/>
</dbReference>